<evidence type="ECO:0000259" key="3">
    <source>
        <dbReference type="Pfam" id="PF02129"/>
    </source>
</evidence>
<dbReference type="GO" id="GO:0016787">
    <property type="term" value="F:hydrolase activity"/>
    <property type="evidence" value="ECO:0007669"/>
    <property type="project" value="UniProtKB-KW"/>
</dbReference>
<dbReference type="SMART" id="SM00028">
    <property type="entry name" value="TPR"/>
    <property type="match status" value="2"/>
</dbReference>
<dbReference type="SUPFAM" id="SSF53474">
    <property type="entry name" value="alpha/beta-Hydrolases"/>
    <property type="match status" value="1"/>
</dbReference>
<dbReference type="SUPFAM" id="SSF48452">
    <property type="entry name" value="TPR-like"/>
    <property type="match status" value="1"/>
</dbReference>
<dbReference type="Proteomes" id="UP001206572">
    <property type="component" value="Unassembled WGS sequence"/>
</dbReference>
<keyword evidence="1" id="KW-0802">TPR repeat</keyword>
<dbReference type="Pfam" id="PF02129">
    <property type="entry name" value="Peptidase_S15"/>
    <property type="match status" value="1"/>
</dbReference>
<accession>A0ABT2AK10</accession>
<dbReference type="PANTHER" id="PTHR33428:SF14">
    <property type="entry name" value="CARBOXYLESTERASE TYPE B DOMAIN-CONTAINING PROTEIN"/>
    <property type="match status" value="1"/>
</dbReference>
<evidence type="ECO:0000256" key="1">
    <source>
        <dbReference type="PROSITE-ProRule" id="PRU00339"/>
    </source>
</evidence>
<keyword evidence="4" id="KW-0378">Hydrolase</keyword>
<dbReference type="InterPro" id="IPR019734">
    <property type="entry name" value="TPR_rpt"/>
</dbReference>
<protein>
    <submittedName>
        <fullName evidence="4">Dienelactone hydrolase family protein</fullName>
    </submittedName>
</protein>
<organism evidence="4 5">
    <name type="scientific">Massilia agri</name>
    <dbReference type="NCBI Taxonomy" id="1886785"/>
    <lineage>
        <taxon>Bacteria</taxon>
        <taxon>Pseudomonadati</taxon>
        <taxon>Pseudomonadota</taxon>
        <taxon>Betaproteobacteria</taxon>
        <taxon>Burkholderiales</taxon>
        <taxon>Oxalobacteraceae</taxon>
        <taxon>Telluria group</taxon>
        <taxon>Massilia</taxon>
    </lineage>
</organism>
<dbReference type="PROSITE" id="PS50005">
    <property type="entry name" value="TPR"/>
    <property type="match status" value="1"/>
</dbReference>
<comment type="caution">
    <text evidence="4">The sequence shown here is derived from an EMBL/GenBank/DDBJ whole genome shotgun (WGS) entry which is preliminary data.</text>
</comment>
<dbReference type="PANTHER" id="PTHR33428">
    <property type="entry name" value="CHLOROPHYLLASE-2, CHLOROPLASTIC"/>
    <property type="match status" value="1"/>
</dbReference>
<dbReference type="InterPro" id="IPR011990">
    <property type="entry name" value="TPR-like_helical_dom_sf"/>
</dbReference>
<keyword evidence="5" id="KW-1185">Reference proteome</keyword>
<reference evidence="4 5" key="1">
    <citation type="submission" date="2022-08" db="EMBL/GenBank/DDBJ databases">
        <title>Reclassification of Massilia species as members of the genera Telluria, Duganella, Pseudoduganella, Mokoshia gen. nov. and Zemynaea gen. nov. using orthogonal and non-orthogonal genome-based approaches.</title>
        <authorList>
            <person name="Bowman J.P."/>
        </authorList>
    </citation>
    <scope>NUCLEOTIDE SEQUENCE [LARGE SCALE GENOMIC DNA]</scope>
    <source>
        <strain evidence="4 5">JCM 31661</strain>
    </source>
</reference>
<keyword evidence="2" id="KW-0732">Signal</keyword>
<dbReference type="EMBL" id="JANUHA010000005">
    <property type="protein sequence ID" value="MCS0596518.1"/>
    <property type="molecule type" value="Genomic_DNA"/>
</dbReference>
<name>A0ABT2AK10_9BURK</name>
<evidence type="ECO:0000313" key="4">
    <source>
        <dbReference type="EMBL" id="MCS0596518.1"/>
    </source>
</evidence>
<feature type="signal peptide" evidence="2">
    <location>
        <begin position="1"/>
        <end position="20"/>
    </location>
</feature>
<feature type="domain" description="Xaa-Pro dipeptidyl-peptidase-like" evidence="3">
    <location>
        <begin position="140"/>
        <end position="371"/>
    </location>
</feature>
<dbReference type="RefSeq" id="WP_258827556.1">
    <property type="nucleotide sequence ID" value="NZ_JANUHA010000005.1"/>
</dbReference>
<dbReference type="InterPro" id="IPR000383">
    <property type="entry name" value="Xaa-Pro-like_dom"/>
</dbReference>
<dbReference type="InterPro" id="IPR029058">
    <property type="entry name" value="AB_hydrolase_fold"/>
</dbReference>
<evidence type="ECO:0000256" key="2">
    <source>
        <dbReference type="SAM" id="SignalP"/>
    </source>
</evidence>
<evidence type="ECO:0000313" key="5">
    <source>
        <dbReference type="Proteomes" id="UP001206572"/>
    </source>
</evidence>
<dbReference type="Gene3D" id="3.40.50.1820">
    <property type="entry name" value="alpha/beta hydrolase"/>
    <property type="match status" value="1"/>
</dbReference>
<feature type="repeat" description="TPR" evidence="1">
    <location>
        <begin position="471"/>
        <end position="504"/>
    </location>
</feature>
<proteinExistence type="predicted"/>
<sequence length="516" mass="57136">MPFKRFFLSLLLVTSTASHASDTFVFSNAPGPHAVGLKLIQQYDHSRLYKADIDLATGDKVEGERARPIQTLLWYPAARGGKPLNYRQYLETAATEDSFTLGASEIKRLTDARIESNAGGRREAVLREMAGAMRAVRDARPVEGKFPVVIYAPSYSANAMENADLCEYLASHGYIVLSSASIGARTRSMTVDLEGAEAQAADIAWLIGFAATLPQADTGRVGVVGFSWGGLTNVFAAAKDARIKALVSLDGSLRYWSKLVDGSREAAHYVTPARVTVPLLYLGARPRTVEENLRMPNPLNYSFMNEMKYSDVYIVSFQSMRHANFSSFGMRTVPDDWFGDYTRAEVSVAHSWAARYTRHFLDAYLKNDAAGLAFLNNTPAANGAPPRMLSLDVRRKTDAVPPTLESFVRFLAQEGFEKAIDSYARFTTQHPGFRLSADELFSWGLELLKREAFVRAREIFRLGAQLYPDKAFLVEGLAEMQAKTGQKEEALANYRRVLAIDPQHADAAKYVKAHAP</sequence>
<gene>
    <name evidence="4" type="ORF">NX780_09160</name>
</gene>
<dbReference type="Gene3D" id="1.25.40.10">
    <property type="entry name" value="Tetratricopeptide repeat domain"/>
    <property type="match status" value="1"/>
</dbReference>
<feature type="chain" id="PRO_5045287750" evidence="2">
    <location>
        <begin position="21"/>
        <end position="516"/>
    </location>
</feature>